<feature type="domain" description="Disease resistance R13L4/SHOC-2-like LRR" evidence="14">
    <location>
        <begin position="168"/>
        <end position="380"/>
    </location>
</feature>
<keyword evidence="8 12" id="KW-1133">Transmembrane helix</keyword>
<dbReference type="Pfam" id="PF23598">
    <property type="entry name" value="LRR_14"/>
    <property type="match status" value="1"/>
</dbReference>
<evidence type="ECO:0000256" key="1">
    <source>
        <dbReference type="ARBA" id="ARBA00004167"/>
    </source>
</evidence>
<keyword evidence="10" id="KW-0675">Receptor</keyword>
<evidence type="ECO:0000313" key="16">
    <source>
        <dbReference type="Proteomes" id="UP001202328"/>
    </source>
</evidence>
<evidence type="ECO:0000256" key="12">
    <source>
        <dbReference type="SAM" id="Phobius"/>
    </source>
</evidence>
<dbReference type="SUPFAM" id="SSF52058">
    <property type="entry name" value="L domain-like"/>
    <property type="match status" value="1"/>
</dbReference>
<accession>A0AAD4TD56</accession>
<feature type="signal peptide" evidence="13">
    <location>
        <begin position="1"/>
        <end position="23"/>
    </location>
</feature>
<evidence type="ECO:0000313" key="15">
    <source>
        <dbReference type="EMBL" id="KAI3951094.1"/>
    </source>
</evidence>
<dbReference type="SMART" id="SM00365">
    <property type="entry name" value="LRR_SD22"/>
    <property type="match status" value="2"/>
</dbReference>
<sequence>MAYISMIPHLTLLLLFITTFSYSETPLSDDETLLLLSPYEQESAYRVLESVNSDINWRSIFPDDLCNSGPHGLVCDYFFDEDGDNGSVHITELSFGYVSEYSSNPPCSFNSTFSPSLTNFSQLKKLFFYKCFTDKEVSIPGYFSNLTSTLQQLVFIENPSLFGTLNGKLSTLTSLRRLVITGTQLSGKIPDDISGLLELEQITISRNKLTGEVPGSVGKLKKLKVLDLSYNGFQGVLPESIGNITNLVKLDIGFNQFNGRIPESLVGLQKLEFMDLSWNQFGNYGVPLFLSEMKSLRELYLNGNKLGGQIPEIWENLDGILGLGLSGLGLVGKIPSSMGKCLKNISFLSLDNNTLEGTVPEEFELLESIHELNLENNKLSGRVKLSSKIEGRIKLRGNNGLCVDSEGVTSSYVKSNKGSGFIKLCNKPAVPNPNTVFLSVSALLSPYSHVFVFLIYLVFYY</sequence>
<dbReference type="InterPro" id="IPR055414">
    <property type="entry name" value="LRR_R13L4/SHOC2-like"/>
</dbReference>
<evidence type="ECO:0000256" key="8">
    <source>
        <dbReference type="ARBA" id="ARBA00022989"/>
    </source>
</evidence>
<evidence type="ECO:0000256" key="7">
    <source>
        <dbReference type="ARBA" id="ARBA00022737"/>
    </source>
</evidence>
<evidence type="ECO:0000256" key="11">
    <source>
        <dbReference type="ARBA" id="ARBA00023180"/>
    </source>
</evidence>
<evidence type="ECO:0000256" key="13">
    <source>
        <dbReference type="SAM" id="SignalP"/>
    </source>
</evidence>
<keyword evidence="5 12" id="KW-0812">Transmembrane</keyword>
<protein>
    <recommendedName>
        <fullName evidence="14">Disease resistance R13L4/SHOC-2-like LRR domain-containing protein</fullName>
    </recommendedName>
</protein>
<dbReference type="Proteomes" id="UP001202328">
    <property type="component" value="Unassembled WGS sequence"/>
</dbReference>
<keyword evidence="3" id="KW-1003">Cell membrane</keyword>
<dbReference type="PANTHER" id="PTHR27000">
    <property type="entry name" value="LEUCINE-RICH REPEAT RECEPTOR-LIKE PROTEIN KINASE FAMILY PROTEIN-RELATED"/>
    <property type="match status" value="1"/>
</dbReference>
<evidence type="ECO:0000256" key="6">
    <source>
        <dbReference type="ARBA" id="ARBA00022729"/>
    </source>
</evidence>
<evidence type="ECO:0000256" key="5">
    <source>
        <dbReference type="ARBA" id="ARBA00022692"/>
    </source>
</evidence>
<evidence type="ECO:0000256" key="9">
    <source>
        <dbReference type="ARBA" id="ARBA00023136"/>
    </source>
</evidence>
<feature type="transmembrane region" description="Helical" evidence="12">
    <location>
        <begin position="436"/>
        <end position="459"/>
    </location>
</feature>
<dbReference type="InterPro" id="IPR032675">
    <property type="entry name" value="LRR_dom_sf"/>
</dbReference>
<dbReference type="AlphaFoldDB" id="A0AAD4TD56"/>
<proteinExistence type="predicted"/>
<comment type="subcellular location">
    <subcellularLocation>
        <location evidence="2">Cell membrane</location>
    </subcellularLocation>
    <subcellularLocation>
        <location evidence="1">Membrane</location>
        <topology evidence="1">Single-pass membrane protein</topology>
    </subcellularLocation>
</comment>
<comment type="caution">
    <text evidence="15">The sequence shown here is derived from an EMBL/GenBank/DDBJ whole genome shotgun (WGS) entry which is preliminary data.</text>
</comment>
<evidence type="ECO:0000256" key="10">
    <source>
        <dbReference type="ARBA" id="ARBA00023170"/>
    </source>
</evidence>
<evidence type="ECO:0000256" key="4">
    <source>
        <dbReference type="ARBA" id="ARBA00022614"/>
    </source>
</evidence>
<keyword evidence="9 12" id="KW-0472">Membrane</keyword>
<dbReference type="FunFam" id="3.80.10.10:FF:000041">
    <property type="entry name" value="LRR receptor-like serine/threonine-protein kinase ERECTA"/>
    <property type="match status" value="1"/>
</dbReference>
<evidence type="ECO:0000256" key="3">
    <source>
        <dbReference type="ARBA" id="ARBA00022475"/>
    </source>
</evidence>
<keyword evidence="11" id="KW-0325">Glycoprotein</keyword>
<keyword evidence="16" id="KW-1185">Reference proteome</keyword>
<dbReference type="PANTHER" id="PTHR27000:SF642">
    <property type="entry name" value="INACTIVE LEUCINE-RICH REPEAT RECEPTOR KINASE XIAO-RELATED"/>
    <property type="match status" value="1"/>
</dbReference>
<dbReference type="EMBL" id="JAJJMB010002559">
    <property type="protein sequence ID" value="KAI3951094.1"/>
    <property type="molecule type" value="Genomic_DNA"/>
</dbReference>
<keyword evidence="6 13" id="KW-0732">Signal</keyword>
<keyword evidence="7" id="KW-0677">Repeat</keyword>
<gene>
    <name evidence="15" type="ORF">MKW98_028498</name>
</gene>
<evidence type="ECO:0000256" key="2">
    <source>
        <dbReference type="ARBA" id="ARBA00004236"/>
    </source>
</evidence>
<dbReference type="GO" id="GO:0005886">
    <property type="term" value="C:plasma membrane"/>
    <property type="evidence" value="ECO:0007669"/>
    <property type="project" value="UniProtKB-SubCell"/>
</dbReference>
<feature type="chain" id="PRO_5041968241" description="Disease resistance R13L4/SHOC-2-like LRR domain-containing protein" evidence="13">
    <location>
        <begin position="24"/>
        <end position="461"/>
    </location>
</feature>
<evidence type="ECO:0000259" key="14">
    <source>
        <dbReference type="Pfam" id="PF23598"/>
    </source>
</evidence>
<dbReference type="FunFam" id="3.80.10.10:FF:000299">
    <property type="entry name" value="Piriformospora indica-insensitive protein 2"/>
    <property type="match status" value="1"/>
</dbReference>
<keyword evidence="4" id="KW-0433">Leucine-rich repeat</keyword>
<reference evidence="15" key="1">
    <citation type="submission" date="2022-04" db="EMBL/GenBank/DDBJ databases">
        <title>A functionally conserved STORR gene fusion in Papaver species that diverged 16.8 million years ago.</title>
        <authorList>
            <person name="Catania T."/>
        </authorList>
    </citation>
    <scope>NUCLEOTIDE SEQUENCE</scope>
    <source>
        <strain evidence="15">S-188037</strain>
    </source>
</reference>
<dbReference type="Gene3D" id="3.80.10.10">
    <property type="entry name" value="Ribonuclease Inhibitor"/>
    <property type="match status" value="1"/>
</dbReference>
<name>A0AAD4TD56_9MAGN</name>
<organism evidence="15 16">
    <name type="scientific">Papaver atlanticum</name>
    <dbReference type="NCBI Taxonomy" id="357466"/>
    <lineage>
        <taxon>Eukaryota</taxon>
        <taxon>Viridiplantae</taxon>
        <taxon>Streptophyta</taxon>
        <taxon>Embryophyta</taxon>
        <taxon>Tracheophyta</taxon>
        <taxon>Spermatophyta</taxon>
        <taxon>Magnoliopsida</taxon>
        <taxon>Ranunculales</taxon>
        <taxon>Papaveraceae</taxon>
        <taxon>Papaveroideae</taxon>
        <taxon>Papaver</taxon>
    </lineage>
</organism>